<keyword evidence="2" id="KW-1185">Reference proteome</keyword>
<comment type="caution">
    <text evidence="1">The sequence shown here is derived from an EMBL/GenBank/DDBJ whole genome shotgun (WGS) entry which is preliminary data.</text>
</comment>
<dbReference type="InterPro" id="IPR014729">
    <property type="entry name" value="Rossmann-like_a/b/a_fold"/>
</dbReference>
<accession>A0A7C9HVX4</accession>
<name>A0A7C9HVX4_9GAMM</name>
<dbReference type="Proteomes" id="UP000479692">
    <property type="component" value="Unassembled WGS sequence"/>
</dbReference>
<evidence type="ECO:0008006" key="3">
    <source>
        <dbReference type="Google" id="ProtNLM"/>
    </source>
</evidence>
<dbReference type="AlphaFoldDB" id="A0A7C9HVX4"/>
<evidence type="ECO:0000313" key="2">
    <source>
        <dbReference type="Proteomes" id="UP000479692"/>
    </source>
</evidence>
<evidence type="ECO:0000313" key="1">
    <source>
        <dbReference type="EMBL" id="MUV14778.1"/>
    </source>
</evidence>
<dbReference type="RefSeq" id="WP_156642147.1">
    <property type="nucleotide sequence ID" value="NZ_WOXT01000003.1"/>
</dbReference>
<reference evidence="1 2" key="1">
    <citation type="submission" date="2019-12" db="EMBL/GenBank/DDBJ databases">
        <authorList>
            <person name="Xu J."/>
        </authorList>
    </citation>
    <scope>NUCLEOTIDE SEQUENCE [LARGE SCALE GENOMIC DNA]</scope>
    <source>
        <strain evidence="1 2">HX-5-24</strain>
    </source>
</reference>
<gene>
    <name evidence="1" type="ORF">GN331_11240</name>
</gene>
<proteinExistence type="predicted"/>
<dbReference type="Gene3D" id="3.40.50.620">
    <property type="entry name" value="HUPs"/>
    <property type="match status" value="1"/>
</dbReference>
<protein>
    <recommendedName>
        <fullName evidence="3">7-cyano-7-deazaguanine synthase</fullName>
    </recommendedName>
</protein>
<sequence>MPTASPVPLLWTGGWDSTYRALVVLLDLRATVQPWYLFDGKRASAQMESQAMDRVRAWLAEHHPATQDALLPTRVVRLEEVGPDPRIEHAFSQVLRLRGIGDQYAFLARFVKQFGVQGVELSLEKTAHGAHGVIQDYVGPARDVHGHDTYRVKDECLDTPIGTIFGGFSLPLFNTEKLDTVAHIEHRGWNDVMAMTWFCHTPAQDGQPCGFCNPCQYAIQDGFAWRIPEKRRALSKLYGRTLQPLRGKTRQLLRRLRA</sequence>
<organism evidence="1 2">
    <name type="scientific">Noviluteimonas gilva</name>
    <dbReference type="NCBI Taxonomy" id="2682097"/>
    <lineage>
        <taxon>Bacteria</taxon>
        <taxon>Pseudomonadati</taxon>
        <taxon>Pseudomonadota</taxon>
        <taxon>Gammaproteobacteria</taxon>
        <taxon>Lysobacterales</taxon>
        <taxon>Lysobacteraceae</taxon>
        <taxon>Noviluteimonas</taxon>
    </lineage>
</organism>
<dbReference type="EMBL" id="WOXT01000003">
    <property type="protein sequence ID" value="MUV14778.1"/>
    <property type="molecule type" value="Genomic_DNA"/>
</dbReference>